<dbReference type="PANTHER" id="PTHR30154">
    <property type="entry name" value="LEUCINE-RESPONSIVE REGULATORY PROTEIN"/>
    <property type="match status" value="1"/>
</dbReference>
<organism evidence="6 7">
    <name type="scientific">Bifidobacterium vespertilionis</name>
    <dbReference type="NCBI Taxonomy" id="2562524"/>
    <lineage>
        <taxon>Bacteria</taxon>
        <taxon>Bacillati</taxon>
        <taxon>Actinomycetota</taxon>
        <taxon>Actinomycetes</taxon>
        <taxon>Bifidobacteriales</taxon>
        <taxon>Bifidobacteriaceae</taxon>
        <taxon>Bifidobacterium</taxon>
    </lineage>
</organism>
<accession>A0A5J5DXU1</accession>
<reference evidence="7 8" key="1">
    <citation type="journal article" date="2019" name="Syst. Appl. Microbiol.">
        <title>Characterization of Bifidobacterium species in feaces of the Egyptian fruit bat: Description of B. vespertilionis sp. nov. and B. rousetti sp. nov.</title>
        <authorList>
            <person name="Modesto M."/>
            <person name="Satti M."/>
            <person name="Watanabe K."/>
            <person name="Puglisi E."/>
            <person name="Morelli L."/>
            <person name="Huang C.-H."/>
            <person name="Liou J.-S."/>
            <person name="Miyashita M."/>
            <person name="Tamura T."/>
            <person name="Saito S."/>
            <person name="Mori K."/>
            <person name="Huang L."/>
            <person name="Sciavilla P."/>
            <person name="Sandri C."/>
            <person name="Spiezio C."/>
            <person name="Vitali F."/>
            <person name="Cavalieri D."/>
            <person name="Perpetuini G."/>
            <person name="Tofalo R."/>
            <person name="Bonetti A."/>
            <person name="Arita M."/>
            <person name="Mattarelli P."/>
        </authorList>
    </citation>
    <scope>NUCLEOTIDE SEQUENCE [LARGE SCALE GENOMIC DNA]</scope>
    <source>
        <strain evidence="5 8">RST16</strain>
        <strain evidence="6 7">RST8</strain>
    </source>
</reference>
<dbReference type="Proteomes" id="UP000345527">
    <property type="component" value="Unassembled WGS sequence"/>
</dbReference>
<keyword evidence="8" id="KW-1185">Reference proteome</keyword>
<dbReference type="SUPFAM" id="SSF54909">
    <property type="entry name" value="Dimeric alpha+beta barrel"/>
    <property type="match status" value="1"/>
</dbReference>
<evidence type="ECO:0000256" key="1">
    <source>
        <dbReference type="ARBA" id="ARBA00023015"/>
    </source>
</evidence>
<dbReference type="Gene3D" id="3.30.70.920">
    <property type="match status" value="1"/>
</dbReference>
<evidence type="ECO:0000256" key="3">
    <source>
        <dbReference type="ARBA" id="ARBA00023163"/>
    </source>
</evidence>
<dbReference type="GO" id="GO:0005829">
    <property type="term" value="C:cytosol"/>
    <property type="evidence" value="ECO:0007669"/>
    <property type="project" value="TreeGrafter"/>
</dbReference>
<evidence type="ECO:0000313" key="8">
    <source>
        <dbReference type="Proteomes" id="UP000374630"/>
    </source>
</evidence>
<gene>
    <name evidence="6" type="ORF">EM848_00935</name>
    <name evidence="5" type="ORF">EMO90_03640</name>
</gene>
<dbReference type="InterPro" id="IPR019888">
    <property type="entry name" value="Tscrpt_reg_AsnC-like"/>
</dbReference>
<dbReference type="InterPro" id="IPR019887">
    <property type="entry name" value="Tscrpt_reg_AsnC/Lrp_C"/>
</dbReference>
<dbReference type="SUPFAM" id="SSF46785">
    <property type="entry name" value="Winged helix' DNA-binding domain"/>
    <property type="match status" value="2"/>
</dbReference>
<comment type="caution">
    <text evidence="6">The sequence shown here is derived from an EMBL/GenBank/DDBJ whole genome shotgun (WGS) entry which is preliminary data.</text>
</comment>
<dbReference type="Proteomes" id="UP000374630">
    <property type="component" value="Unassembled WGS sequence"/>
</dbReference>
<dbReference type="GO" id="GO:0043200">
    <property type="term" value="P:response to amino acid"/>
    <property type="evidence" value="ECO:0007669"/>
    <property type="project" value="TreeGrafter"/>
</dbReference>
<dbReference type="InterPro" id="IPR000485">
    <property type="entry name" value="AsnC-type_HTH_dom"/>
</dbReference>
<evidence type="ECO:0000313" key="6">
    <source>
        <dbReference type="EMBL" id="KAA8824804.1"/>
    </source>
</evidence>
<dbReference type="SMART" id="SM00344">
    <property type="entry name" value="HTH_ASNC"/>
    <property type="match status" value="2"/>
</dbReference>
<dbReference type="PANTHER" id="PTHR30154:SF34">
    <property type="entry name" value="TRANSCRIPTIONAL REGULATOR AZLB"/>
    <property type="match status" value="1"/>
</dbReference>
<name>A0A5J5DXU1_9BIFI</name>
<dbReference type="InterPro" id="IPR036390">
    <property type="entry name" value="WH_DNA-bd_sf"/>
</dbReference>
<dbReference type="Pfam" id="PF01037">
    <property type="entry name" value="AsnC_trans_reg"/>
    <property type="match status" value="1"/>
</dbReference>
<keyword evidence="3" id="KW-0804">Transcription</keyword>
<dbReference type="GO" id="GO:0043565">
    <property type="term" value="F:sequence-specific DNA binding"/>
    <property type="evidence" value="ECO:0007669"/>
    <property type="project" value="InterPro"/>
</dbReference>
<dbReference type="InterPro" id="IPR011008">
    <property type="entry name" value="Dimeric_a/b-barrel"/>
</dbReference>
<dbReference type="PROSITE" id="PS00519">
    <property type="entry name" value="HTH_ASNC_1"/>
    <property type="match status" value="1"/>
</dbReference>
<evidence type="ECO:0000313" key="7">
    <source>
        <dbReference type="Proteomes" id="UP000345527"/>
    </source>
</evidence>
<dbReference type="InterPro" id="IPR036388">
    <property type="entry name" value="WH-like_DNA-bd_sf"/>
</dbReference>
<dbReference type="PROSITE" id="PS50956">
    <property type="entry name" value="HTH_ASNC_2"/>
    <property type="match status" value="1"/>
</dbReference>
<dbReference type="AlphaFoldDB" id="A0A5J5DXU1"/>
<keyword evidence="1" id="KW-0805">Transcription regulation</keyword>
<feature type="domain" description="HTH asnC-type" evidence="4">
    <location>
        <begin position="15"/>
        <end position="83"/>
    </location>
</feature>
<dbReference type="RefSeq" id="WP_150353126.1">
    <property type="nucleotide sequence ID" value="NZ_RZNZ01000003.1"/>
</dbReference>
<protein>
    <submittedName>
        <fullName evidence="6">AsnC family transcriptional regulator</fullName>
    </submittedName>
</protein>
<proteinExistence type="predicted"/>
<dbReference type="Pfam" id="PF13404">
    <property type="entry name" value="HTH_AsnC-type"/>
    <property type="match status" value="2"/>
</dbReference>
<dbReference type="OrthoDB" id="3526090at2"/>
<sequence length="343" mass="37128">MVQTGNSAGAQSTGVDATDLRIVAALQRDGRMPFAALADRMGTSIYTATERYRRLVDAGIMRVVPVANPLAFDNYRQVLVGLRVSGSRDEVIARLKAMREVTYVVCALGDADVIAEAVAHSNAAMDRFLKRDLRELPGLERIQVFSCGRLVLDDHNVGVLGRLLRVADGDADPAGVSETVSVMGKREANVGADVPVTALDPRLAETFNALQEDGRASCQAVGERLGVTHTAIRARIRRMEEAGLMRIMATVSPMRLGGFRQAFVGLSVRPPHVLDEDALIDVPEVTYVMSGVGLGGADYLIEMVADDDGALWRAVDGSLRAMPGVEQMWWATTVSVEKESYWL</sequence>
<dbReference type="EMBL" id="RZNZ01000003">
    <property type="protein sequence ID" value="KAA8821724.1"/>
    <property type="molecule type" value="Genomic_DNA"/>
</dbReference>
<evidence type="ECO:0000313" key="5">
    <source>
        <dbReference type="EMBL" id="KAA8821724.1"/>
    </source>
</evidence>
<dbReference type="InterPro" id="IPR019885">
    <property type="entry name" value="Tscrpt_reg_HTH_AsnC-type_CS"/>
</dbReference>
<dbReference type="PRINTS" id="PR00033">
    <property type="entry name" value="HTHASNC"/>
</dbReference>
<dbReference type="Gene3D" id="1.10.10.10">
    <property type="entry name" value="Winged helix-like DNA-binding domain superfamily/Winged helix DNA-binding domain"/>
    <property type="match status" value="2"/>
</dbReference>
<keyword evidence="2" id="KW-0238">DNA-binding</keyword>
<evidence type="ECO:0000259" key="4">
    <source>
        <dbReference type="PROSITE" id="PS50956"/>
    </source>
</evidence>
<dbReference type="EMBL" id="RZOA01000001">
    <property type="protein sequence ID" value="KAA8824804.1"/>
    <property type="molecule type" value="Genomic_DNA"/>
</dbReference>
<evidence type="ECO:0000256" key="2">
    <source>
        <dbReference type="ARBA" id="ARBA00023125"/>
    </source>
</evidence>